<dbReference type="PANTHER" id="PTHR46797">
    <property type="entry name" value="HTH-TYPE TRANSCRIPTIONAL REGULATOR"/>
    <property type="match status" value="1"/>
</dbReference>
<gene>
    <name evidence="3" type="ORF">DCMF_21690</name>
</gene>
<dbReference type="GO" id="GO:0003700">
    <property type="term" value="F:DNA-binding transcription factor activity"/>
    <property type="evidence" value="ECO:0007669"/>
    <property type="project" value="TreeGrafter"/>
</dbReference>
<dbReference type="InterPro" id="IPR014710">
    <property type="entry name" value="RmlC-like_jellyroll"/>
</dbReference>
<dbReference type="SMART" id="SM00530">
    <property type="entry name" value="HTH_XRE"/>
    <property type="match status" value="1"/>
</dbReference>
<keyword evidence="1" id="KW-0238">DNA-binding</keyword>
<dbReference type="CDD" id="cd02209">
    <property type="entry name" value="cupin_XRE_C"/>
    <property type="match status" value="1"/>
</dbReference>
<dbReference type="InterPro" id="IPR013096">
    <property type="entry name" value="Cupin_2"/>
</dbReference>
<dbReference type="OrthoDB" id="9814553at2"/>
<dbReference type="GO" id="GO:0003677">
    <property type="term" value="F:DNA binding"/>
    <property type="evidence" value="ECO:0007669"/>
    <property type="project" value="UniProtKB-KW"/>
</dbReference>
<dbReference type="PANTHER" id="PTHR46797:SF2">
    <property type="entry name" value="TRANSCRIPTIONAL REGULATOR"/>
    <property type="match status" value="1"/>
</dbReference>
<dbReference type="Pfam" id="PF07883">
    <property type="entry name" value="Cupin_2"/>
    <property type="match status" value="1"/>
</dbReference>
<accession>A0A3G1KX43</accession>
<dbReference type="InterPro" id="IPR011051">
    <property type="entry name" value="RmlC_Cupin_sf"/>
</dbReference>
<evidence type="ECO:0000313" key="3">
    <source>
        <dbReference type="EMBL" id="ATW27026.1"/>
    </source>
</evidence>
<dbReference type="InterPro" id="IPR010982">
    <property type="entry name" value="Lambda_DNA-bd_dom_sf"/>
</dbReference>
<dbReference type="InterPro" id="IPR050807">
    <property type="entry name" value="TransReg_Diox_bact_type"/>
</dbReference>
<feature type="domain" description="HTH cro/C1-type" evidence="2">
    <location>
        <begin position="7"/>
        <end position="61"/>
    </location>
</feature>
<evidence type="ECO:0000313" key="4">
    <source>
        <dbReference type="Proteomes" id="UP000323521"/>
    </source>
</evidence>
<evidence type="ECO:0000259" key="2">
    <source>
        <dbReference type="PROSITE" id="PS50943"/>
    </source>
</evidence>
<dbReference type="PROSITE" id="PS50943">
    <property type="entry name" value="HTH_CROC1"/>
    <property type="match status" value="1"/>
</dbReference>
<dbReference type="Gene3D" id="2.60.120.10">
    <property type="entry name" value="Jelly Rolls"/>
    <property type="match status" value="1"/>
</dbReference>
<dbReference type="Gene3D" id="1.10.260.40">
    <property type="entry name" value="lambda repressor-like DNA-binding domains"/>
    <property type="match status" value="1"/>
</dbReference>
<dbReference type="AlphaFoldDB" id="A0A3G1KX43"/>
<dbReference type="Proteomes" id="UP000323521">
    <property type="component" value="Chromosome"/>
</dbReference>
<organism evidence="3 4">
    <name type="scientific">Formimonas warabiya</name>
    <dbReference type="NCBI Taxonomy" id="1761012"/>
    <lineage>
        <taxon>Bacteria</taxon>
        <taxon>Bacillati</taxon>
        <taxon>Bacillota</taxon>
        <taxon>Clostridia</taxon>
        <taxon>Eubacteriales</taxon>
        <taxon>Peptococcaceae</taxon>
        <taxon>Candidatus Formimonas</taxon>
    </lineage>
</organism>
<dbReference type="Pfam" id="PF01381">
    <property type="entry name" value="HTH_3"/>
    <property type="match status" value="1"/>
</dbReference>
<proteinExistence type="predicted"/>
<dbReference type="KEGG" id="fwa:DCMF_21690"/>
<dbReference type="EMBL" id="CP017634">
    <property type="protein sequence ID" value="ATW27026.1"/>
    <property type="molecule type" value="Genomic_DNA"/>
</dbReference>
<reference evidence="3 4" key="1">
    <citation type="submission" date="2016-10" db="EMBL/GenBank/DDBJ databases">
        <title>Complete Genome Sequence of Peptococcaceae strain DCMF.</title>
        <authorList>
            <person name="Edwards R.J."/>
            <person name="Holland S.I."/>
            <person name="Deshpande N.P."/>
            <person name="Wong Y.K."/>
            <person name="Ertan H."/>
            <person name="Manefield M."/>
            <person name="Russell T.L."/>
            <person name="Lee M.J."/>
        </authorList>
    </citation>
    <scope>NUCLEOTIDE SEQUENCE [LARGE SCALE GENOMIC DNA]</scope>
    <source>
        <strain evidence="3 4">DCMF</strain>
    </source>
</reference>
<evidence type="ECO:0000256" key="1">
    <source>
        <dbReference type="ARBA" id="ARBA00023125"/>
    </source>
</evidence>
<dbReference type="InterPro" id="IPR001387">
    <property type="entry name" value="Cro/C1-type_HTH"/>
</dbReference>
<dbReference type="CDD" id="cd00093">
    <property type="entry name" value="HTH_XRE"/>
    <property type="match status" value="1"/>
</dbReference>
<name>A0A3G1KX43_FORW1</name>
<dbReference type="SUPFAM" id="SSF51182">
    <property type="entry name" value="RmlC-like cupins"/>
    <property type="match status" value="1"/>
</dbReference>
<keyword evidence="4" id="KW-1185">Reference proteome</keyword>
<sequence length="179" mass="19880">MLVGDILKRVRVEKGLTIRELAARTGLSVGFLSNVERDINSPTISSLAKICEALETSLVNLFQDNEQKEQIVVRKSEREILVKSKKSKTVYELLTSRPRKLRPVCITMEPGGDYGASPMGHEGEEFGIVLEGKMEITVGNETYLMEAGDSVYVNSFVPHKYRNAGTNKCISLWVSQGKS</sequence>
<dbReference type="SUPFAM" id="SSF47413">
    <property type="entry name" value="lambda repressor-like DNA-binding domains"/>
    <property type="match status" value="1"/>
</dbReference>
<dbReference type="GO" id="GO:0005829">
    <property type="term" value="C:cytosol"/>
    <property type="evidence" value="ECO:0007669"/>
    <property type="project" value="TreeGrafter"/>
</dbReference>
<protein>
    <recommendedName>
        <fullName evidence="2">HTH cro/C1-type domain-containing protein</fullName>
    </recommendedName>
</protein>
<dbReference type="RefSeq" id="WP_148136360.1">
    <property type="nucleotide sequence ID" value="NZ_CP017634.1"/>
</dbReference>